<keyword evidence="4" id="KW-0812">Transmembrane</keyword>
<reference evidence="6" key="1">
    <citation type="submission" date="2023-04" db="EMBL/GenBank/DDBJ databases">
        <title>Phytophthora fragariaefolia NBRC 109709.</title>
        <authorList>
            <person name="Ichikawa N."/>
            <person name="Sato H."/>
            <person name="Tonouchi N."/>
        </authorList>
    </citation>
    <scope>NUCLEOTIDE SEQUENCE</scope>
    <source>
        <strain evidence="6">NBRC 109709</strain>
    </source>
</reference>
<dbReference type="EMBL" id="BSXT01001292">
    <property type="protein sequence ID" value="GMF40924.1"/>
    <property type="molecule type" value="Genomic_DNA"/>
</dbReference>
<evidence type="ECO:0000256" key="2">
    <source>
        <dbReference type="ARBA" id="ARBA00022801"/>
    </source>
</evidence>
<dbReference type="InterPro" id="IPR050300">
    <property type="entry name" value="GDXG_lipolytic_enzyme"/>
</dbReference>
<dbReference type="GO" id="GO:0016787">
    <property type="term" value="F:hydrolase activity"/>
    <property type="evidence" value="ECO:0007669"/>
    <property type="project" value="UniProtKB-KW"/>
</dbReference>
<dbReference type="Proteomes" id="UP001165121">
    <property type="component" value="Unassembled WGS sequence"/>
</dbReference>
<dbReference type="InterPro" id="IPR033140">
    <property type="entry name" value="Lipase_GDXG_put_SER_AS"/>
</dbReference>
<sequence>MGCCPLRGDAVLLVQDLSVPACDQELTATARPTPTPSSPASRTQLALRATRRGAAWCLQHPTGARSSPVEVSLPELRATGSRSMVKLSDSVVAHAQLVLLKRVWADSDRRRLILRLLFGGAAGALTLALLHETFKGMCRTPWEAVHLVARLVTVVLSTFVSFVARGCKPKFQNWTLRFDVLRAAIRECARGACGERMVIDVKHARVIRSQSAAFGTVLGWFACRQHGRRLEPVHANGLEHVWLRCAAPRTPSTKRFVVLYVHGGGFAVMSPRLYITFAATLAVSIEKELCQRLGADDPVQVDIFLGNYRKAPEHCFPTPPEDTVAAYKHLLHTEGIPPGQIILAGDSAGGGLVMSTLLRMRDSSSAHLPLAAILISPAVDLSEVETHGDSETASANCLLSPEMIAAGRLGYHTTACDPTTWADASSVHCDLRGLPPVFVQAASLDYIYQHAVRLAQKAESDGVTNWELDVHEDMPHVFSIFPSYVLPYAQVGVERVASFAAKHFAKACDASYEAGALNSRAA</sequence>
<dbReference type="Pfam" id="PF07859">
    <property type="entry name" value="Abhydrolase_3"/>
    <property type="match status" value="1"/>
</dbReference>
<comment type="caution">
    <text evidence="6">The sequence shown here is derived from an EMBL/GenBank/DDBJ whole genome shotgun (WGS) entry which is preliminary data.</text>
</comment>
<dbReference type="Gene3D" id="3.40.50.1820">
    <property type="entry name" value="alpha/beta hydrolase"/>
    <property type="match status" value="1"/>
</dbReference>
<comment type="similarity">
    <text evidence="1">Belongs to the 'GDXG' lipolytic enzyme family.</text>
</comment>
<evidence type="ECO:0000313" key="6">
    <source>
        <dbReference type="EMBL" id="GMF40924.1"/>
    </source>
</evidence>
<evidence type="ECO:0000256" key="1">
    <source>
        <dbReference type="ARBA" id="ARBA00010515"/>
    </source>
</evidence>
<keyword evidence="4" id="KW-0472">Membrane</keyword>
<dbReference type="PROSITE" id="PS01174">
    <property type="entry name" value="LIPASE_GDXG_SER"/>
    <property type="match status" value="1"/>
</dbReference>
<dbReference type="OrthoDB" id="408631at2759"/>
<keyword evidence="4" id="KW-1133">Transmembrane helix</keyword>
<evidence type="ECO:0000256" key="4">
    <source>
        <dbReference type="SAM" id="Phobius"/>
    </source>
</evidence>
<feature type="transmembrane region" description="Helical" evidence="4">
    <location>
        <begin position="142"/>
        <end position="164"/>
    </location>
</feature>
<dbReference type="PANTHER" id="PTHR48081">
    <property type="entry name" value="AB HYDROLASE SUPERFAMILY PROTEIN C4A8.06C"/>
    <property type="match status" value="1"/>
</dbReference>
<evidence type="ECO:0000256" key="3">
    <source>
        <dbReference type="PROSITE-ProRule" id="PRU10038"/>
    </source>
</evidence>
<proteinExistence type="inferred from homology"/>
<dbReference type="SUPFAM" id="SSF53474">
    <property type="entry name" value="alpha/beta-Hydrolases"/>
    <property type="match status" value="1"/>
</dbReference>
<gene>
    <name evidence="6" type="ORF">Pfra01_001274100</name>
</gene>
<feature type="active site" evidence="3">
    <location>
        <position position="347"/>
    </location>
</feature>
<keyword evidence="2" id="KW-0378">Hydrolase</keyword>
<accession>A0A9W7CTC9</accession>
<keyword evidence="7" id="KW-1185">Reference proteome</keyword>
<dbReference type="InterPro" id="IPR013094">
    <property type="entry name" value="AB_hydrolase_3"/>
</dbReference>
<evidence type="ECO:0000259" key="5">
    <source>
        <dbReference type="Pfam" id="PF07859"/>
    </source>
</evidence>
<organism evidence="6 7">
    <name type="scientific">Phytophthora fragariaefolia</name>
    <dbReference type="NCBI Taxonomy" id="1490495"/>
    <lineage>
        <taxon>Eukaryota</taxon>
        <taxon>Sar</taxon>
        <taxon>Stramenopiles</taxon>
        <taxon>Oomycota</taxon>
        <taxon>Peronosporomycetes</taxon>
        <taxon>Peronosporales</taxon>
        <taxon>Peronosporaceae</taxon>
        <taxon>Phytophthora</taxon>
    </lineage>
</organism>
<feature type="transmembrane region" description="Helical" evidence="4">
    <location>
        <begin position="112"/>
        <end position="130"/>
    </location>
</feature>
<feature type="domain" description="Alpha/beta hydrolase fold-3" evidence="5">
    <location>
        <begin position="258"/>
        <end position="478"/>
    </location>
</feature>
<dbReference type="AlphaFoldDB" id="A0A9W7CTC9"/>
<dbReference type="InterPro" id="IPR029058">
    <property type="entry name" value="AB_hydrolase_fold"/>
</dbReference>
<name>A0A9W7CTC9_9STRA</name>
<protein>
    <submittedName>
        <fullName evidence="6">Unnamed protein product</fullName>
    </submittedName>
</protein>
<dbReference type="PANTHER" id="PTHR48081:SF8">
    <property type="entry name" value="ALPHA_BETA HYDROLASE FOLD-3 DOMAIN-CONTAINING PROTEIN-RELATED"/>
    <property type="match status" value="1"/>
</dbReference>
<evidence type="ECO:0000313" key="7">
    <source>
        <dbReference type="Proteomes" id="UP001165121"/>
    </source>
</evidence>